<accession>A0A0A1MUU7</accession>
<protein>
    <submittedName>
        <fullName evidence="1">Uncharacterized protein</fullName>
    </submittedName>
</protein>
<dbReference type="Proteomes" id="UP000040453">
    <property type="component" value="Unassembled WGS sequence"/>
</dbReference>
<evidence type="ECO:0000313" key="2">
    <source>
        <dbReference type="Proteomes" id="UP000040453"/>
    </source>
</evidence>
<dbReference type="AlphaFoldDB" id="A0A0A1MUU7"/>
<sequence length="35" mass="4170">MSIEFFTLGPTAIQIYEAGEQNEWFMDRLRQMQMG</sequence>
<reference evidence="1 2" key="1">
    <citation type="submission" date="2014-11" db="EMBL/GenBank/DDBJ databases">
        <authorList>
            <person name="Urmite Genomes Urmite Genomes"/>
        </authorList>
    </citation>
    <scope>NUCLEOTIDE SEQUENCE [LARGE SCALE GENOMIC DNA]</scope>
    <source>
        <strain evidence="1 2">Oc5</strain>
    </source>
</reference>
<gene>
    <name evidence="1" type="ORF">BN997_02581</name>
</gene>
<organism evidence="1 2">
    <name type="scientific">Oceanobacillus oncorhynchi</name>
    <dbReference type="NCBI Taxonomy" id="545501"/>
    <lineage>
        <taxon>Bacteria</taxon>
        <taxon>Bacillati</taxon>
        <taxon>Bacillota</taxon>
        <taxon>Bacilli</taxon>
        <taxon>Bacillales</taxon>
        <taxon>Bacillaceae</taxon>
        <taxon>Oceanobacillus</taxon>
    </lineage>
</organism>
<dbReference type="EMBL" id="CDGG01000001">
    <property type="protein sequence ID" value="CEI82696.1"/>
    <property type="molecule type" value="Genomic_DNA"/>
</dbReference>
<name>A0A0A1MUU7_9BACI</name>
<evidence type="ECO:0000313" key="1">
    <source>
        <dbReference type="EMBL" id="CEI82696.1"/>
    </source>
</evidence>
<keyword evidence="2" id="KW-1185">Reference proteome</keyword>
<dbReference type="STRING" id="545501.BN997_02581"/>
<proteinExistence type="predicted"/>